<evidence type="ECO:0000259" key="1">
    <source>
        <dbReference type="PROSITE" id="PS50943"/>
    </source>
</evidence>
<feature type="domain" description="HTH cro/C1-type" evidence="1">
    <location>
        <begin position="36"/>
        <end position="91"/>
    </location>
</feature>
<sequence>MKMIKYEDFKKETLIDPEVKTAYDELSCEFDIIQAMIDTRKSQHMTQKDLSKATGITQADISRIENGTRNPSLAMLKRLAAGMGMSLKIEFVPLQKQQAKNW</sequence>
<dbReference type="Proteomes" id="UP000434241">
    <property type="component" value="Unassembled WGS sequence"/>
</dbReference>
<dbReference type="CDD" id="cd00093">
    <property type="entry name" value="HTH_XRE"/>
    <property type="match status" value="1"/>
</dbReference>
<proteinExistence type="predicted"/>
<evidence type="ECO:0000313" key="3">
    <source>
        <dbReference type="Proteomes" id="UP000434241"/>
    </source>
</evidence>
<dbReference type="SUPFAM" id="SSF47413">
    <property type="entry name" value="lambda repressor-like DNA-binding domains"/>
    <property type="match status" value="1"/>
</dbReference>
<dbReference type="SMART" id="SM00530">
    <property type="entry name" value="HTH_XRE"/>
    <property type="match status" value="1"/>
</dbReference>
<gene>
    <name evidence="2" type="ORF">FYJ55_06110</name>
</gene>
<dbReference type="GO" id="GO:0003677">
    <property type="term" value="F:DNA binding"/>
    <property type="evidence" value="ECO:0007669"/>
    <property type="project" value="InterPro"/>
</dbReference>
<dbReference type="InterPro" id="IPR010982">
    <property type="entry name" value="Lambda_DNA-bd_dom_sf"/>
</dbReference>
<name>A0A6N7V255_9FIRM</name>
<dbReference type="EMBL" id="VUMR01000028">
    <property type="protein sequence ID" value="MSS56475.1"/>
    <property type="molecule type" value="Genomic_DNA"/>
</dbReference>
<keyword evidence="3" id="KW-1185">Reference proteome</keyword>
<dbReference type="PROSITE" id="PS50943">
    <property type="entry name" value="HTH_CROC1"/>
    <property type="match status" value="1"/>
</dbReference>
<comment type="caution">
    <text evidence="2">The sequence shown here is derived from an EMBL/GenBank/DDBJ whole genome shotgun (WGS) entry which is preliminary data.</text>
</comment>
<dbReference type="AlphaFoldDB" id="A0A6N7V255"/>
<accession>A0A6N7V255</accession>
<organism evidence="2 3">
    <name type="scientific">Holdemanella porci</name>
    <dbReference type="NCBI Taxonomy" id="2652276"/>
    <lineage>
        <taxon>Bacteria</taxon>
        <taxon>Bacillati</taxon>
        <taxon>Bacillota</taxon>
        <taxon>Erysipelotrichia</taxon>
        <taxon>Erysipelotrichales</taxon>
        <taxon>Erysipelotrichaceae</taxon>
        <taxon>Holdemanella</taxon>
    </lineage>
</organism>
<evidence type="ECO:0000313" key="2">
    <source>
        <dbReference type="EMBL" id="MSS56475.1"/>
    </source>
</evidence>
<protein>
    <submittedName>
        <fullName evidence="2">Helix-turn-helix transcriptional regulator</fullName>
    </submittedName>
</protein>
<dbReference type="Pfam" id="PF01381">
    <property type="entry name" value="HTH_3"/>
    <property type="match status" value="1"/>
</dbReference>
<dbReference type="InterPro" id="IPR001387">
    <property type="entry name" value="Cro/C1-type_HTH"/>
</dbReference>
<reference evidence="2 3" key="1">
    <citation type="submission" date="2019-08" db="EMBL/GenBank/DDBJ databases">
        <title>In-depth cultivation of the pig gut microbiome towards novel bacterial diversity and tailored functional studies.</title>
        <authorList>
            <person name="Wylensek D."/>
            <person name="Hitch T.C.A."/>
            <person name="Clavel T."/>
        </authorList>
    </citation>
    <scope>NUCLEOTIDE SEQUENCE [LARGE SCALE GENOMIC DNA]</scope>
    <source>
        <strain evidence="2 3">LKV-472-APC-3</strain>
    </source>
</reference>
<dbReference type="Gene3D" id="1.10.260.40">
    <property type="entry name" value="lambda repressor-like DNA-binding domains"/>
    <property type="match status" value="1"/>
</dbReference>